<dbReference type="InterPro" id="IPR051448">
    <property type="entry name" value="CdaR-like_regulators"/>
</dbReference>
<sequence>MVVKENRLLADVLHAMASDTGAIDEVVAAARTESPEVSRLPEAETRRHVEIMLVAGLAAFSQEPAPDQQDFAAAARLGADRAAQGIPLDALLRGVQAGRSRAVEIAVARARTAGVPADVLLTALVEFGHFAGTLERHVISGYHAAELELSRTARDLHVHLLRLVLQDGELTEAAIARAGLNPDGLYHCLSTDVADPHHARALEPWLASCGGLFGPVEGRWAAVVPRLPPANTLDAAVLVVASPAAALTELGPLHSLCRAASTAAARSGLRGLHPLTELAGDIALAAQPVLADLLARELLGALDPADEFHRQLVFTARTYLDHGQRLDQTAAALHIHANTVRYRLDRLEELTRTWDADDRRTVPQTLRWWWALRTWLDAD</sequence>
<evidence type="ECO:0000259" key="2">
    <source>
        <dbReference type="Pfam" id="PF14361"/>
    </source>
</evidence>
<organism evidence="3 4">
    <name type="scientific">Kribbella sancticallisti</name>
    <dbReference type="NCBI Taxonomy" id="460087"/>
    <lineage>
        <taxon>Bacteria</taxon>
        <taxon>Bacillati</taxon>
        <taxon>Actinomycetota</taxon>
        <taxon>Actinomycetes</taxon>
        <taxon>Propionibacteriales</taxon>
        <taxon>Kribbellaceae</taxon>
        <taxon>Kribbella</taxon>
    </lineage>
</organism>
<gene>
    <name evidence="3" type="ORF">GCM10009789_29160</name>
</gene>
<evidence type="ECO:0000313" key="4">
    <source>
        <dbReference type="Proteomes" id="UP001500393"/>
    </source>
</evidence>
<dbReference type="Pfam" id="PF13556">
    <property type="entry name" value="HTH_30"/>
    <property type="match status" value="1"/>
</dbReference>
<dbReference type="Proteomes" id="UP001500393">
    <property type="component" value="Unassembled WGS sequence"/>
</dbReference>
<accession>A0ABN2DDX1</accession>
<dbReference type="PANTHER" id="PTHR33744">
    <property type="entry name" value="CARBOHYDRATE DIACID REGULATOR"/>
    <property type="match status" value="1"/>
</dbReference>
<protein>
    <submittedName>
        <fullName evidence="3">Helix-turn-helix domain-containing protein</fullName>
    </submittedName>
</protein>
<dbReference type="EMBL" id="BAAAOS010000019">
    <property type="protein sequence ID" value="GAA1573830.1"/>
    <property type="molecule type" value="Genomic_DNA"/>
</dbReference>
<dbReference type="InterPro" id="IPR025751">
    <property type="entry name" value="RsbRD_N_dom"/>
</dbReference>
<proteinExistence type="predicted"/>
<feature type="domain" description="PucR C-terminal helix-turn-helix" evidence="1">
    <location>
        <begin position="313"/>
        <end position="360"/>
    </location>
</feature>
<keyword evidence="4" id="KW-1185">Reference proteome</keyword>
<dbReference type="Gene3D" id="1.10.10.2840">
    <property type="entry name" value="PucR C-terminal helix-turn-helix domain"/>
    <property type="match status" value="1"/>
</dbReference>
<evidence type="ECO:0000259" key="1">
    <source>
        <dbReference type="Pfam" id="PF13556"/>
    </source>
</evidence>
<reference evidence="3 4" key="1">
    <citation type="journal article" date="2019" name="Int. J. Syst. Evol. Microbiol.">
        <title>The Global Catalogue of Microorganisms (GCM) 10K type strain sequencing project: providing services to taxonomists for standard genome sequencing and annotation.</title>
        <authorList>
            <consortium name="The Broad Institute Genomics Platform"/>
            <consortium name="The Broad Institute Genome Sequencing Center for Infectious Disease"/>
            <person name="Wu L."/>
            <person name="Ma J."/>
        </authorList>
    </citation>
    <scope>NUCLEOTIDE SEQUENCE [LARGE SCALE GENOMIC DNA]</scope>
    <source>
        <strain evidence="3 4">JCM 14969</strain>
    </source>
</reference>
<dbReference type="InterPro" id="IPR042070">
    <property type="entry name" value="PucR_C-HTH_sf"/>
</dbReference>
<dbReference type="InterPro" id="IPR025736">
    <property type="entry name" value="PucR_C-HTH_dom"/>
</dbReference>
<evidence type="ECO:0000313" key="3">
    <source>
        <dbReference type="EMBL" id="GAA1573830.1"/>
    </source>
</evidence>
<name>A0ABN2DDX1_9ACTN</name>
<comment type="caution">
    <text evidence="3">The sequence shown here is derived from an EMBL/GenBank/DDBJ whole genome shotgun (WGS) entry which is preliminary data.</text>
</comment>
<feature type="domain" description="RsbT co-antagonist protein RsbRD N-terminal" evidence="2">
    <location>
        <begin position="23"/>
        <end position="154"/>
    </location>
</feature>
<dbReference type="Pfam" id="PF14361">
    <property type="entry name" value="RsbRD_N"/>
    <property type="match status" value="1"/>
</dbReference>